<evidence type="ECO:0000313" key="3">
    <source>
        <dbReference type="Proteomes" id="UP001642260"/>
    </source>
</evidence>
<evidence type="ECO:0000256" key="1">
    <source>
        <dbReference type="SAM" id="MobiDB-lite"/>
    </source>
</evidence>
<protein>
    <submittedName>
        <fullName evidence="2">Uncharacterized protein</fullName>
    </submittedName>
</protein>
<feature type="compositionally biased region" description="Polar residues" evidence="1">
    <location>
        <begin position="107"/>
        <end position="116"/>
    </location>
</feature>
<feature type="region of interest" description="Disordered" evidence="1">
    <location>
        <begin position="261"/>
        <end position="299"/>
    </location>
</feature>
<name>A0ABC8KYU6_ERUVS</name>
<feature type="compositionally biased region" description="Polar residues" evidence="1">
    <location>
        <begin position="286"/>
        <end position="299"/>
    </location>
</feature>
<dbReference type="Proteomes" id="UP001642260">
    <property type="component" value="Unassembled WGS sequence"/>
</dbReference>
<gene>
    <name evidence="2" type="ORF">ERUC_LOCUS29868</name>
</gene>
<dbReference type="EMBL" id="CAKOAT010377377">
    <property type="protein sequence ID" value="CAH8364112.1"/>
    <property type="molecule type" value="Genomic_DNA"/>
</dbReference>
<evidence type="ECO:0000313" key="2">
    <source>
        <dbReference type="EMBL" id="CAH8364112.1"/>
    </source>
</evidence>
<feature type="region of interest" description="Disordered" evidence="1">
    <location>
        <begin position="44"/>
        <end position="171"/>
    </location>
</feature>
<proteinExistence type="predicted"/>
<dbReference type="AlphaFoldDB" id="A0ABC8KYU6"/>
<comment type="caution">
    <text evidence="2">The sequence shown here is derived from an EMBL/GenBank/DDBJ whole genome shotgun (WGS) entry which is preliminary data.</text>
</comment>
<accession>A0ABC8KYU6</accession>
<feature type="compositionally biased region" description="Basic and acidic residues" evidence="1">
    <location>
        <begin position="82"/>
        <end position="103"/>
    </location>
</feature>
<reference evidence="2 3" key="1">
    <citation type="submission" date="2022-03" db="EMBL/GenBank/DDBJ databases">
        <authorList>
            <person name="Macdonald S."/>
            <person name="Ahmed S."/>
            <person name="Newling K."/>
        </authorList>
    </citation>
    <scope>NUCLEOTIDE SEQUENCE [LARGE SCALE GENOMIC DNA]</scope>
</reference>
<organism evidence="2 3">
    <name type="scientific">Eruca vesicaria subsp. sativa</name>
    <name type="common">Garden rocket</name>
    <name type="synonym">Eruca sativa</name>
    <dbReference type="NCBI Taxonomy" id="29727"/>
    <lineage>
        <taxon>Eukaryota</taxon>
        <taxon>Viridiplantae</taxon>
        <taxon>Streptophyta</taxon>
        <taxon>Embryophyta</taxon>
        <taxon>Tracheophyta</taxon>
        <taxon>Spermatophyta</taxon>
        <taxon>Magnoliopsida</taxon>
        <taxon>eudicotyledons</taxon>
        <taxon>Gunneridae</taxon>
        <taxon>Pentapetalae</taxon>
        <taxon>rosids</taxon>
        <taxon>malvids</taxon>
        <taxon>Brassicales</taxon>
        <taxon>Brassicaceae</taxon>
        <taxon>Brassiceae</taxon>
        <taxon>Eruca</taxon>
    </lineage>
</organism>
<sequence length="320" mass="35677">MVNYADWRKDLQEIFSMAQGVPSRMDLIGRLKRSLALLSYPPVRAGSPPEISLSSDHEPPPAPLRRRPTPYFDAAPLLDTLMGDRRPRSSDTSRHPYRQEEKRSRTHTTNPSNSQGTHREWRERQVTPPVRHVDSITPTPAPVHQIEDTPQAPLGRNLDLCDFPSPPARPQTRDEVMNDLHKAARQYANCEDPVESNARRARILLSEQNGDVEAAADSIMLAASTALAAGASNSQFLRMETTKNLQLPSEHLFTDSPAAVQRPIPAEARRPASLPRPRGYHERSSRQTPSPMQGTGASTFRCSSRIIPAPSTYDLCLCCR</sequence>
<keyword evidence="3" id="KW-1185">Reference proteome</keyword>